<reference evidence="12 13" key="1">
    <citation type="submission" date="2015-03" db="EMBL/GenBank/DDBJ databases">
        <title>Comparative analysis of the OM43 clade including a novel species from Red Sea uncovers genomic and metabolic diversity among marine methylotrophs.</title>
        <authorList>
            <person name="Jimenez-Infante F."/>
            <person name="Ngugi D.K."/>
            <person name="Vinu M."/>
            <person name="Alam I."/>
            <person name="Kamau A."/>
            <person name="Blom J."/>
            <person name="Bajic V.B."/>
            <person name="Stingl U."/>
        </authorList>
    </citation>
    <scope>NUCLEOTIDE SEQUENCE [LARGE SCALE GENOMIC DNA]</scope>
    <source>
        <strain evidence="12 13">MBRSH7</strain>
    </source>
</reference>
<evidence type="ECO:0000256" key="4">
    <source>
        <dbReference type="ARBA" id="ARBA00013858"/>
    </source>
</evidence>
<dbReference type="CDD" id="cd00756">
    <property type="entry name" value="MoaE"/>
    <property type="match status" value="1"/>
</dbReference>
<evidence type="ECO:0000256" key="11">
    <source>
        <dbReference type="ARBA" id="ARBA00049878"/>
    </source>
</evidence>
<comment type="catalytic activity">
    <reaction evidence="11">
        <text>2 [molybdopterin-synthase sulfur-carrier protein]-C-terminal-Gly-aminoethanethioate + cyclic pyranopterin phosphate + H2O = molybdopterin + 2 [molybdopterin-synthase sulfur-carrier protein]-C-terminal Gly-Gly + 2 H(+)</text>
        <dbReference type="Rhea" id="RHEA:26333"/>
        <dbReference type="Rhea" id="RHEA-COMP:12202"/>
        <dbReference type="Rhea" id="RHEA-COMP:19907"/>
        <dbReference type="ChEBI" id="CHEBI:15377"/>
        <dbReference type="ChEBI" id="CHEBI:15378"/>
        <dbReference type="ChEBI" id="CHEBI:58698"/>
        <dbReference type="ChEBI" id="CHEBI:59648"/>
        <dbReference type="ChEBI" id="CHEBI:90778"/>
        <dbReference type="ChEBI" id="CHEBI:232372"/>
        <dbReference type="EC" id="2.8.1.12"/>
    </reaction>
</comment>
<dbReference type="InterPro" id="IPR003448">
    <property type="entry name" value="Mopterin_biosynth_MoaE"/>
</dbReference>
<comment type="similarity">
    <text evidence="2">Belongs to the MoaE family.</text>
</comment>
<evidence type="ECO:0000256" key="5">
    <source>
        <dbReference type="ARBA" id="ARBA00023150"/>
    </source>
</evidence>
<dbReference type="PANTHER" id="PTHR23404">
    <property type="entry name" value="MOLYBDOPTERIN SYNTHASE RELATED"/>
    <property type="match status" value="1"/>
</dbReference>
<sequence>MVRIQQDGFDINSEVKKIKRSDDSGVGALVTFVGYVRDFKEDKSDTLTSMEIEFYPGMTEKALLEIEEKARRAWDIFDVNIIHRFGKLNLNDEIVLVAVTSAHRTEAFRACEFIIDFLKTDAPFWKKEIGLKSESWVNANNKDYEKINKW</sequence>
<dbReference type="UniPathway" id="UPA00344"/>
<evidence type="ECO:0000256" key="2">
    <source>
        <dbReference type="ARBA" id="ARBA00005426"/>
    </source>
</evidence>
<evidence type="ECO:0000313" key="13">
    <source>
        <dbReference type="Proteomes" id="UP000066549"/>
    </source>
</evidence>
<comment type="pathway">
    <text evidence="1">Cofactor biosynthesis; molybdopterin biosynthesis.</text>
</comment>
<evidence type="ECO:0000256" key="8">
    <source>
        <dbReference type="ARBA" id="ARBA00030407"/>
    </source>
</evidence>
<evidence type="ECO:0000256" key="1">
    <source>
        <dbReference type="ARBA" id="ARBA00005046"/>
    </source>
</evidence>
<dbReference type="Proteomes" id="UP000066549">
    <property type="component" value="Chromosome"/>
</dbReference>
<dbReference type="GO" id="GO:0006777">
    <property type="term" value="P:Mo-molybdopterin cofactor biosynthetic process"/>
    <property type="evidence" value="ECO:0007669"/>
    <property type="project" value="UniProtKB-KW"/>
</dbReference>
<evidence type="ECO:0000256" key="7">
    <source>
        <dbReference type="ARBA" id="ARBA00029745"/>
    </source>
</evidence>
<evidence type="ECO:0000313" key="12">
    <source>
        <dbReference type="EMBL" id="AKO65286.1"/>
    </source>
</evidence>
<dbReference type="EC" id="2.8.1.12" evidence="3"/>
<proteinExistence type="inferred from homology"/>
<comment type="subunit">
    <text evidence="6">Heterotetramer of 2 MoaD subunits and 2 MoaE subunits. Also stable as homodimer. The enzyme changes between these two forms during catalysis.</text>
</comment>
<evidence type="ECO:0000256" key="9">
    <source>
        <dbReference type="ARBA" id="ARBA00030781"/>
    </source>
</evidence>
<evidence type="ECO:0000256" key="3">
    <source>
        <dbReference type="ARBA" id="ARBA00011950"/>
    </source>
</evidence>
<keyword evidence="5" id="KW-0501">Molybdenum cofactor biosynthesis</keyword>
<dbReference type="SUPFAM" id="SSF54690">
    <property type="entry name" value="Molybdopterin synthase subunit MoaE"/>
    <property type="match status" value="1"/>
</dbReference>
<dbReference type="Gene3D" id="3.90.1170.40">
    <property type="entry name" value="Molybdopterin biosynthesis MoaE subunit"/>
    <property type="match status" value="1"/>
</dbReference>
<evidence type="ECO:0000256" key="10">
    <source>
        <dbReference type="ARBA" id="ARBA00032474"/>
    </source>
</evidence>
<dbReference type="AlphaFoldDB" id="A0A0H4IWG4"/>
<dbReference type="Pfam" id="PF02391">
    <property type="entry name" value="MoaE"/>
    <property type="match status" value="1"/>
</dbReference>
<name>A0A0H4IWG4_9PROT</name>
<dbReference type="EMBL" id="CP011002">
    <property type="protein sequence ID" value="AKO65286.1"/>
    <property type="molecule type" value="Genomic_DNA"/>
</dbReference>
<dbReference type="OrthoDB" id="9803224at2"/>
<accession>A0A0H4IWG4</accession>
<dbReference type="GO" id="GO:0030366">
    <property type="term" value="F:molybdopterin synthase activity"/>
    <property type="evidence" value="ECO:0007669"/>
    <property type="project" value="UniProtKB-EC"/>
</dbReference>
<keyword evidence="13" id="KW-1185">Reference proteome</keyword>
<dbReference type="InterPro" id="IPR036563">
    <property type="entry name" value="MoaE_sf"/>
</dbReference>
<organism evidence="12 13">
    <name type="scientific">Methylophilales bacterium MBRS-H7</name>
    <dbReference type="NCBI Taxonomy" id="1623450"/>
    <lineage>
        <taxon>Bacteria</taxon>
        <taxon>Pseudomonadati</taxon>
        <taxon>Pseudomonadota</taxon>
        <taxon>Betaproteobacteria</taxon>
        <taxon>Nitrosomonadales</taxon>
        <taxon>OM43 clade</taxon>
    </lineage>
</organism>
<protein>
    <recommendedName>
        <fullName evidence="4">Molybdopterin synthase catalytic subunit</fullName>
        <ecNumber evidence="3">2.8.1.12</ecNumber>
    </recommendedName>
    <alternativeName>
        <fullName evidence="9">MPT synthase subunit 2</fullName>
    </alternativeName>
    <alternativeName>
        <fullName evidence="7">Molybdenum cofactor biosynthesis protein E</fullName>
    </alternativeName>
    <alternativeName>
        <fullName evidence="8">Molybdopterin-converting factor large subunit</fullName>
    </alternativeName>
    <alternativeName>
        <fullName evidence="10">Molybdopterin-converting factor subunit 2</fullName>
    </alternativeName>
</protein>
<dbReference type="PATRIC" id="fig|1623450.3.peg.102"/>
<gene>
    <name evidence="12" type="ORF">VI33_00500</name>
</gene>
<evidence type="ECO:0000256" key="6">
    <source>
        <dbReference type="ARBA" id="ARBA00026066"/>
    </source>
</evidence>